<dbReference type="Gene3D" id="3.40.30.10">
    <property type="entry name" value="Glutaredoxin"/>
    <property type="match status" value="1"/>
</dbReference>
<dbReference type="InterPro" id="IPR011899">
    <property type="entry name" value="Glutaredoxin_euk/vir"/>
</dbReference>
<keyword evidence="7" id="KW-1185">Reference proteome</keyword>
<dbReference type="InterPro" id="IPR014025">
    <property type="entry name" value="Glutaredoxin_subgr"/>
</dbReference>
<evidence type="ECO:0000256" key="3">
    <source>
        <dbReference type="ARBA" id="ARBA00023157"/>
    </source>
</evidence>
<name>A0A1Y1Y1Y9_9FUNG</name>
<gene>
    <name evidence="6" type="ORF">K493DRAFT_286183</name>
</gene>
<keyword evidence="1" id="KW-0813">Transport</keyword>
<comment type="caution">
    <text evidence="6">The sequence shown here is derived from an EMBL/GenBank/DDBJ whole genome shotgun (WGS) entry which is preliminary data.</text>
</comment>
<dbReference type="PROSITE" id="PS51354">
    <property type="entry name" value="GLUTAREDOXIN_2"/>
    <property type="match status" value="1"/>
</dbReference>
<feature type="domain" description="Glutaredoxin" evidence="5">
    <location>
        <begin position="17"/>
        <end position="79"/>
    </location>
</feature>
<protein>
    <submittedName>
        <fullName evidence="6">Glutaredoxin</fullName>
    </submittedName>
</protein>
<dbReference type="FunFam" id="3.40.30.10:FF:000026">
    <property type="entry name" value="Glutaredoxin 2"/>
    <property type="match status" value="1"/>
</dbReference>
<dbReference type="CDD" id="cd03419">
    <property type="entry name" value="GRX_GRXh_1_2_like"/>
    <property type="match status" value="1"/>
</dbReference>
<evidence type="ECO:0000256" key="4">
    <source>
        <dbReference type="ARBA" id="ARBA00023284"/>
    </source>
</evidence>
<dbReference type="Pfam" id="PF00462">
    <property type="entry name" value="Glutaredoxin"/>
    <property type="match status" value="1"/>
</dbReference>
<dbReference type="EMBL" id="MCFE01000296">
    <property type="protein sequence ID" value="ORX92027.1"/>
    <property type="molecule type" value="Genomic_DNA"/>
</dbReference>
<dbReference type="PANTHER" id="PTHR45694:SF18">
    <property type="entry name" value="GLUTAREDOXIN-1-RELATED"/>
    <property type="match status" value="1"/>
</dbReference>
<evidence type="ECO:0000313" key="6">
    <source>
        <dbReference type="EMBL" id="ORX92027.1"/>
    </source>
</evidence>
<dbReference type="Proteomes" id="UP000193498">
    <property type="component" value="Unassembled WGS sequence"/>
</dbReference>
<dbReference type="GO" id="GO:0015038">
    <property type="term" value="F:glutathione disulfide oxidoreductase activity"/>
    <property type="evidence" value="ECO:0007669"/>
    <property type="project" value="TreeGrafter"/>
</dbReference>
<dbReference type="InterPro" id="IPR002109">
    <property type="entry name" value="Glutaredoxin"/>
</dbReference>
<keyword evidence="2" id="KW-0249">Electron transport</keyword>
<evidence type="ECO:0000256" key="1">
    <source>
        <dbReference type="ARBA" id="ARBA00022448"/>
    </source>
</evidence>
<keyword evidence="3" id="KW-1015">Disulfide bond</keyword>
<evidence type="ECO:0000256" key="2">
    <source>
        <dbReference type="ARBA" id="ARBA00022982"/>
    </source>
</evidence>
<dbReference type="OrthoDB" id="418495at2759"/>
<reference evidence="6 7" key="1">
    <citation type="submission" date="2016-07" db="EMBL/GenBank/DDBJ databases">
        <title>Pervasive Adenine N6-methylation of Active Genes in Fungi.</title>
        <authorList>
            <consortium name="DOE Joint Genome Institute"/>
            <person name="Mondo S.J."/>
            <person name="Dannebaum R.O."/>
            <person name="Kuo R.C."/>
            <person name="Labutti K."/>
            <person name="Haridas S."/>
            <person name="Kuo A."/>
            <person name="Salamov A."/>
            <person name="Ahrendt S.R."/>
            <person name="Lipzen A."/>
            <person name="Sullivan W."/>
            <person name="Andreopoulos W.B."/>
            <person name="Clum A."/>
            <person name="Lindquist E."/>
            <person name="Daum C."/>
            <person name="Ramamoorthy G.K."/>
            <person name="Gryganskyi A."/>
            <person name="Culley D."/>
            <person name="Magnuson J.K."/>
            <person name="James T.Y."/>
            <person name="O'Malley M.A."/>
            <person name="Stajich J.E."/>
            <person name="Spatafora J.W."/>
            <person name="Visel A."/>
            <person name="Grigoriev I.V."/>
        </authorList>
    </citation>
    <scope>NUCLEOTIDE SEQUENCE [LARGE SCALE GENOMIC DNA]</scope>
    <source>
        <strain evidence="6 7">CBS 931.73</strain>
    </source>
</reference>
<sequence>MVAAGEFIKNSIGENSVLIFSKSYCPYCARAKELFTNLKVAYKAIELDECESGKEIQEELRVLTGQRTVPNVFVNGQHIGGYDAVSNAKQTGKLDNYLQQKAKL</sequence>
<evidence type="ECO:0000259" key="5">
    <source>
        <dbReference type="Pfam" id="PF00462"/>
    </source>
</evidence>
<dbReference type="AlphaFoldDB" id="A0A1Y1Y1Y9"/>
<dbReference type="InterPro" id="IPR011767">
    <property type="entry name" value="GLR_AS"/>
</dbReference>
<proteinExistence type="predicted"/>
<dbReference type="PANTHER" id="PTHR45694">
    <property type="entry name" value="GLUTAREDOXIN 2"/>
    <property type="match status" value="1"/>
</dbReference>
<organism evidence="6 7">
    <name type="scientific">Basidiobolus meristosporus CBS 931.73</name>
    <dbReference type="NCBI Taxonomy" id="1314790"/>
    <lineage>
        <taxon>Eukaryota</taxon>
        <taxon>Fungi</taxon>
        <taxon>Fungi incertae sedis</taxon>
        <taxon>Zoopagomycota</taxon>
        <taxon>Entomophthoromycotina</taxon>
        <taxon>Basidiobolomycetes</taxon>
        <taxon>Basidiobolales</taxon>
        <taxon>Basidiobolaceae</taxon>
        <taxon>Basidiobolus</taxon>
    </lineage>
</organism>
<dbReference type="InterPro" id="IPR036249">
    <property type="entry name" value="Thioredoxin-like_sf"/>
</dbReference>
<dbReference type="InParanoid" id="A0A1Y1Y1Y9"/>
<accession>A0A1Y1Y1Y9</accession>
<keyword evidence="4" id="KW-0676">Redox-active center</keyword>
<dbReference type="SUPFAM" id="SSF52833">
    <property type="entry name" value="Thioredoxin-like"/>
    <property type="match status" value="1"/>
</dbReference>
<dbReference type="STRING" id="1314790.A0A1Y1Y1Y9"/>
<dbReference type="PRINTS" id="PR00160">
    <property type="entry name" value="GLUTAREDOXIN"/>
</dbReference>
<dbReference type="PROSITE" id="PS00195">
    <property type="entry name" value="GLUTAREDOXIN_1"/>
    <property type="match status" value="1"/>
</dbReference>
<dbReference type="GO" id="GO:0005737">
    <property type="term" value="C:cytoplasm"/>
    <property type="evidence" value="ECO:0007669"/>
    <property type="project" value="TreeGrafter"/>
</dbReference>
<dbReference type="FunCoup" id="A0A1Y1Y1Y9">
    <property type="interactions" value="388"/>
</dbReference>
<dbReference type="GO" id="GO:0004602">
    <property type="term" value="F:glutathione peroxidase activity"/>
    <property type="evidence" value="ECO:0007669"/>
    <property type="project" value="UniProtKB-ARBA"/>
</dbReference>
<dbReference type="NCBIfam" id="TIGR02180">
    <property type="entry name" value="GRX_euk"/>
    <property type="match status" value="1"/>
</dbReference>
<evidence type="ECO:0000313" key="7">
    <source>
        <dbReference type="Proteomes" id="UP000193498"/>
    </source>
</evidence>
<dbReference type="GO" id="GO:0034599">
    <property type="term" value="P:cellular response to oxidative stress"/>
    <property type="evidence" value="ECO:0007669"/>
    <property type="project" value="TreeGrafter"/>
</dbReference>